<dbReference type="Proteomes" id="UP000308600">
    <property type="component" value="Unassembled WGS sequence"/>
</dbReference>
<sequence length="559" mass="61277">MDMEPPGHEPISRNPQEGGPDEKETAFSPGWAGLFGKGPFPRNQDTYTAPSPVRQNLGSRRPSFLQRLGQTPQRRGSAIVHNVQHISQRRKFILKLAKALLSFGAPSHRIESQLCAASQILDAEADFVHLPNIVIVTIRSGDRRSTRTHFVRASGRVALTSLHKVHLIYRDVLHDRMSADAGTEALRELLRAPTIYSLPLRCLLAFCCASLICAIAFGGSVIDMWISGICASVLQYLGLNAANKSAMYANVYEISVSIIVAFVARGLGNIPGELFCFSAISSGGVVVILPGFTILISSLELMSRNIFCGSVRMVYAIIYTLFLGFGLTIGSDFYFVLDRKARHTYYQGFPQTFNYTHGQFSFTNGTGNFPIMGVLGQKLPSFRERNIVKGCFRDPSWPWWRLPFPWWTLFFMVPLYSLFSSLSNLQAVRSKQLPVMIIFSSCAYVANHATSIVLPGRTDIVSAVGAFVLGTLGNIYSRVVRGTAFTSMVTGVLFLVPSGIAQGGGLTQTYHSSAEQYSGAFSLALRMISVAAGVTVGLFVSQVIVYLFGSRKNAAHFAF</sequence>
<organism evidence="1 2">
    <name type="scientific">Pluteus cervinus</name>
    <dbReference type="NCBI Taxonomy" id="181527"/>
    <lineage>
        <taxon>Eukaryota</taxon>
        <taxon>Fungi</taxon>
        <taxon>Dikarya</taxon>
        <taxon>Basidiomycota</taxon>
        <taxon>Agaricomycotina</taxon>
        <taxon>Agaricomycetes</taxon>
        <taxon>Agaricomycetidae</taxon>
        <taxon>Agaricales</taxon>
        <taxon>Pluteineae</taxon>
        <taxon>Pluteaceae</taxon>
        <taxon>Pluteus</taxon>
    </lineage>
</organism>
<dbReference type="EMBL" id="ML208259">
    <property type="protein sequence ID" value="TFK77264.1"/>
    <property type="molecule type" value="Genomic_DNA"/>
</dbReference>
<keyword evidence="2" id="KW-1185">Reference proteome</keyword>
<reference evidence="1 2" key="1">
    <citation type="journal article" date="2019" name="Nat. Ecol. Evol.">
        <title>Megaphylogeny resolves global patterns of mushroom evolution.</title>
        <authorList>
            <person name="Varga T."/>
            <person name="Krizsan K."/>
            <person name="Foldi C."/>
            <person name="Dima B."/>
            <person name="Sanchez-Garcia M."/>
            <person name="Sanchez-Ramirez S."/>
            <person name="Szollosi G.J."/>
            <person name="Szarkandi J.G."/>
            <person name="Papp V."/>
            <person name="Albert L."/>
            <person name="Andreopoulos W."/>
            <person name="Angelini C."/>
            <person name="Antonin V."/>
            <person name="Barry K.W."/>
            <person name="Bougher N.L."/>
            <person name="Buchanan P."/>
            <person name="Buyck B."/>
            <person name="Bense V."/>
            <person name="Catcheside P."/>
            <person name="Chovatia M."/>
            <person name="Cooper J."/>
            <person name="Damon W."/>
            <person name="Desjardin D."/>
            <person name="Finy P."/>
            <person name="Geml J."/>
            <person name="Haridas S."/>
            <person name="Hughes K."/>
            <person name="Justo A."/>
            <person name="Karasinski D."/>
            <person name="Kautmanova I."/>
            <person name="Kiss B."/>
            <person name="Kocsube S."/>
            <person name="Kotiranta H."/>
            <person name="LaButti K.M."/>
            <person name="Lechner B.E."/>
            <person name="Liimatainen K."/>
            <person name="Lipzen A."/>
            <person name="Lukacs Z."/>
            <person name="Mihaltcheva S."/>
            <person name="Morgado L.N."/>
            <person name="Niskanen T."/>
            <person name="Noordeloos M.E."/>
            <person name="Ohm R.A."/>
            <person name="Ortiz-Santana B."/>
            <person name="Ovrebo C."/>
            <person name="Racz N."/>
            <person name="Riley R."/>
            <person name="Savchenko A."/>
            <person name="Shiryaev A."/>
            <person name="Soop K."/>
            <person name="Spirin V."/>
            <person name="Szebenyi C."/>
            <person name="Tomsovsky M."/>
            <person name="Tulloss R.E."/>
            <person name="Uehling J."/>
            <person name="Grigoriev I.V."/>
            <person name="Vagvolgyi C."/>
            <person name="Papp T."/>
            <person name="Martin F.M."/>
            <person name="Miettinen O."/>
            <person name="Hibbett D.S."/>
            <person name="Nagy L.G."/>
        </authorList>
    </citation>
    <scope>NUCLEOTIDE SEQUENCE [LARGE SCALE GENOMIC DNA]</scope>
    <source>
        <strain evidence="1 2">NL-1719</strain>
    </source>
</reference>
<evidence type="ECO:0000313" key="2">
    <source>
        <dbReference type="Proteomes" id="UP000308600"/>
    </source>
</evidence>
<proteinExistence type="predicted"/>
<evidence type="ECO:0000313" key="1">
    <source>
        <dbReference type="EMBL" id="TFK77264.1"/>
    </source>
</evidence>
<accession>A0ACD3BHU6</accession>
<gene>
    <name evidence="1" type="ORF">BDN72DRAFT_830434</name>
</gene>
<name>A0ACD3BHU6_9AGAR</name>
<protein>
    <submittedName>
        <fullName evidence="1">DUF1212-domain-containing protein</fullName>
    </submittedName>
</protein>